<organism evidence="1 2">
    <name type="scientific">Methylobacterium trifolii</name>
    <dbReference type="NCBI Taxonomy" id="1003092"/>
    <lineage>
        <taxon>Bacteria</taxon>
        <taxon>Pseudomonadati</taxon>
        <taxon>Pseudomonadota</taxon>
        <taxon>Alphaproteobacteria</taxon>
        <taxon>Hyphomicrobiales</taxon>
        <taxon>Methylobacteriaceae</taxon>
        <taxon>Methylobacterium</taxon>
    </lineage>
</organism>
<protein>
    <submittedName>
        <fullName evidence="1">Uncharacterized protein</fullName>
    </submittedName>
</protein>
<comment type="caution">
    <text evidence="1">The sequence shown here is derived from an EMBL/GenBank/DDBJ whole genome shotgun (WGS) entry which is preliminary data.</text>
</comment>
<sequence>MARPTIPASRVPTPGPWLVRGEAEPGALPETAALGVEPATTDRPGGWPYLIRQDRIFAPGDGLLHLATGIQRLADARLMAAAPELAAALLRLLTSPALTRHDLDLGTREAQDAAWQLLVRVTPHLEIGS</sequence>
<name>A0ABQ4U4S3_9HYPH</name>
<gene>
    <name evidence="1" type="ORF">MPOCJGCO_4239</name>
</gene>
<proteinExistence type="predicted"/>
<dbReference type="Proteomes" id="UP001055057">
    <property type="component" value="Unassembled WGS sequence"/>
</dbReference>
<keyword evidence="2" id="KW-1185">Reference proteome</keyword>
<reference evidence="1" key="2">
    <citation type="submission" date="2021-08" db="EMBL/GenBank/DDBJ databases">
        <authorList>
            <person name="Tani A."/>
            <person name="Ola A."/>
            <person name="Ogura Y."/>
            <person name="Katsura K."/>
            <person name="Hayashi T."/>
        </authorList>
    </citation>
    <scope>NUCLEOTIDE SEQUENCE</scope>
    <source>
        <strain evidence="1">DSM 23632</strain>
    </source>
</reference>
<reference evidence="1" key="1">
    <citation type="journal article" date="2021" name="Front. Microbiol.">
        <title>Comprehensive Comparative Genomics and Phenotyping of Methylobacterium Species.</title>
        <authorList>
            <person name="Alessa O."/>
            <person name="Ogura Y."/>
            <person name="Fujitani Y."/>
            <person name="Takami H."/>
            <person name="Hayashi T."/>
            <person name="Sahin N."/>
            <person name="Tani A."/>
        </authorList>
    </citation>
    <scope>NUCLEOTIDE SEQUENCE</scope>
    <source>
        <strain evidence="1">DSM 23632</strain>
    </source>
</reference>
<dbReference type="EMBL" id="BPRB01000275">
    <property type="protein sequence ID" value="GJE62109.1"/>
    <property type="molecule type" value="Genomic_DNA"/>
</dbReference>
<evidence type="ECO:0000313" key="1">
    <source>
        <dbReference type="EMBL" id="GJE62109.1"/>
    </source>
</evidence>
<dbReference type="RefSeq" id="WP_238184731.1">
    <property type="nucleotide sequence ID" value="NZ_BPRB01000275.1"/>
</dbReference>
<accession>A0ABQ4U4S3</accession>
<evidence type="ECO:0000313" key="2">
    <source>
        <dbReference type="Proteomes" id="UP001055057"/>
    </source>
</evidence>